<dbReference type="SMART" id="SM00353">
    <property type="entry name" value="HLH"/>
    <property type="match status" value="1"/>
</dbReference>
<keyword evidence="2" id="KW-0805">Transcription regulation</keyword>
<gene>
    <name evidence="9" type="primary">LOC107425035</name>
</gene>
<evidence type="ECO:0000256" key="3">
    <source>
        <dbReference type="ARBA" id="ARBA00023163"/>
    </source>
</evidence>
<dbReference type="AlphaFoldDB" id="A0A6P4ANK2"/>
<dbReference type="Pfam" id="PF00010">
    <property type="entry name" value="HLH"/>
    <property type="match status" value="1"/>
</dbReference>
<evidence type="ECO:0000256" key="5">
    <source>
        <dbReference type="SAM" id="Coils"/>
    </source>
</evidence>
<feature type="domain" description="BHLH" evidence="7">
    <location>
        <begin position="190"/>
        <end position="239"/>
    </location>
</feature>
<dbReference type="SUPFAM" id="SSF47459">
    <property type="entry name" value="HLH, helix-loop-helix DNA-binding domain"/>
    <property type="match status" value="1"/>
</dbReference>
<dbReference type="KEGG" id="zju:107425035"/>
<dbReference type="GeneID" id="107425035"/>
<dbReference type="CDD" id="cd11452">
    <property type="entry name" value="bHLH_AtNAI1_like"/>
    <property type="match status" value="1"/>
</dbReference>
<feature type="compositionally biased region" description="Polar residues" evidence="6">
    <location>
        <begin position="174"/>
        <end position="184"/>
    </location>
</feature>
<accession>A0A6P4ANK2</accession>
<dbReference type="PROSITE" id="PS50888">
    <property type="entry name" value="BHLH"/>
    <property type="match status" value="1"/>
</dbReference>
<feature type="compositionally biased region" description="Polar residues" evidence="6">
    <location>
        <begin position="59"/>
        <end position="92"/>
    </location>
</feature>
<keyword evidence="5" id="KW-0175">Coiled coil</keyword>
<feature type="region of interest" description="Disordered" evidence="6">
    <location>
        <begin position="164"/>
        <end position="184"/>
    </location>
</feature>
<dbReference type="InterPro" id="IPR036638">
    <property type="entry name" value="HLH_DNA-bd_sf"/>
</dbReference>
<keyword evidence="4" id="KW-0539">Nucleus</keyword>
<sequence length="370" mass="41128">MEIASAKWLSEFEMEDPTFINQYNSLDYSLDGLNFQSFSSESYSSYPNFNTPKCAPHQLLSTTPMETPHHQTTSIERPSKQLKSNSWNSCTTTHDHQISTKASSSSSSHLISFENNSAEKAVMPPTSEQYYASHGPIKPKNEVGSDGNMSVFPSLISRTSYETQNHSMKHTEGVKSSSTSAGTMSRRTAIHAQDHVLAERKRREKLSQRFIALSAVVPGLKKMDKASVLGDAIKYVKQLQERVNTLEEQAAKKTVESAVFVKRSLVSGDDELSSSDENFDSCSDQPLPEIEARVSDKDVLIRIHCEKHKGCLSNILSEVEKLPLTIVNSSVLPFGGSTLDITIVAQMDVEFSMNVKDIVRNLRQALLNFI</sequence>
<organism evidence="8 9">
    <name type="scientific">Ziziphus jujuba</name>
    <name type="common">Chinese jujube</name>
    <name type="synonym">Ziziphus sativa</name>
    <dbReference type="NCBI Taxonomy" id="326968"/>
    <lineage>
        <taxon>Eukaryota</taxon>
        <taxon>Viridiplantae</taxon>
        <taxon>Streptophyta</taxon>
        <taxon>Embryophyta</taxon>
        <taxon>Tracheophyta</taxon>
        <taxon>Spermatophyta</taxon>
        <taxon>Magnoliopsida</taxon>
        <taxon>eudicotyledons</taxon>
        <taxon>Gunneridae</taxon>
        <taxon>Pentapetalae</taxon>
        <taxon>rosids</taxon>
        <taxon>fabids</taxon>
        <taxon>Rosales</taxon>
        <taxon>Rhamnaceae</taxon>
        <taxon>Paliureae</taxon>
        <taxon>Ziziphus</taxon>
    </lineage>
</organism>
<dbReference type="InterPro" id="IPR011598">
    <property type="entry name" value="bHLH_dom"/>
</dbReference>
<evidence type="ECO:0000256" key="4">
    <source>
        <dbReference type="ARBA" id="ARBA00023242"/>
    </source>
</evidence>
<dbReference type="GO" id="GO:0005634">
    <property type="term" value="C:nucleus"/>
    <property type="evidence" value="ECO:0007669"/>
    <property type="project" value="UniProtKB-SubCell"/>
</dbReference>
<evidence type="ECO:0000313" key="8">
    <source>
        <dbReference type="Proteomes" id="UP001652623"/>
    </source>
</evidence>
<dbReference type="InParanoid" id="A0A6P4ANK2"/>
<evidence type="ECO:0000313" key="9">
    <source>
        <dbReference type="RefSeq" id="XP_015890448.3"/>
    </source>
</evidence>
<dbReference type="GO" id="GO:0080090">
    <property type="term" value="P:regulation of primary metabolic process"/>
    <property type="evidence" value="ECO:0007669"/>
    <property type="project" value="UniProtKB-ARBA"/>
</dbReference>
<evidence type="ECO:0000256" key="2">
    <source>
        <dbReference type="ARBA" id="ARBA00023015"/>
    </source>
</evidence>
<keyword evidence="3" id="KW-0804">Transcription</keyword>
<evidence type="ECO:0000256" key="1">
    <source>
        <dbReference type="ARBA" id="ARBA00004123"/>
    </source>
</evidence>
<keyword evidence="8" id="KW-1185">Reference proteome</keyword>
<dbReference type="PANTHER" id="PTHR45959">
    <property type="entry name" value="BHLH TRANSCRIPTION FACTOR"/>
    <property type="match status" value="1"/>
</dbReference>
<dbReference type="PANTHER" id="PTHR45959:SF72">
    <property type="entry name" value="BHLH DOMAIN-CONTAINING PROTEIN"/>
    <property type="match status" value="1"/>
</dbReference>
<protein>
    <submittedName>
        <fullName evidence="9">Transcription factor bHLH25</fullName>
    </submittedName>
</protein>
<dbReference type="RefSeq" id="XP_015890448.3">
    <property type="nucleotide sequence ID" value="XM_016034962.4"/>
</dbReference>
<reference evidence="9" key="1">
    <citation type="submission" date="2025-08" db="UniProtKB">
        <authorList>
            <consortium name="RefSeq"/>
        </authorList>
    </citation>
    <scope>IDENTIFICATION</scope>
    <source>
        <tissue evidence="9">Seedling</tissue>
    </source>
</reference>
<feature type="region of interest" description="Disordered" evidence="6">
    <location>
        <begin position="57"/>
        <end position="110"/>
    </location>
</feature>
<comment type="subcellular location">
    <subcellularLocation>
        <location evidence="1">Nucleus</location>
    </subcellularLocation>
</comment>
<dbReference type="GO" id="GO:0046983">
    <property type="term" value="F:protein dimerization activity"/>
    <property type="evidence" value="ECO:0007669"/>
    <property type="project" value="InterPro"/>
</dbReference>
<dbReference type="FunCoup" id="A0A6P4ANK2">
    <property type="interactions" value="89"/>
</dbReference>
<dbReference type="Gene3D" id="4.10.280.10">
    <property type="entry name" value="Helix-loop-helix DNA-binding domain"/>
    <property type="match status" value="1"/>
</dbReference>
<evidence type="ECO:0000259" key="7">
    <source>
        <dbReference type="PROSITE" id="PS50888"/>
    </source>
</evidence>
<evidence type="ECO:0000256" key="6">
    <source>
        <dbReference type="SAM" id="MobiDB-lite"/>
    </source>
</evidence>
<dbReference type="Proteomes" id="UP001652623">
    <property type="component" value="Chromosome 7"/>
</dbReference>
<proteinExistence type="predicted"/>
<dbReference type="InterPro" id="IPR052610">
    <property type="entry name" value="bHLH_transcription_regulator"/>
</dbReference>
<name>A0A6P4ANK2_ZIZJJ</name>
<feature type="coiled-coil region" evidence="5">
    <location>
        <begin position="229"/>
        <end position="256"/>
    </location>
</feature>